<comment type="caution">
    <text evidence="1">The sequence shown here is derived from an EMBL/GenBank/DDBJ whole genome shotgun (WGS) entry which is preliminary data.</text>
</comment>
<evidence type="ECO:0000313" key="1">
    <source>
        <dbReference type="EMBL" id="CAG9613524.1"/>
    </source>
</evidence>
<protein>
    <submittedName>
        <fullName evidence="1">Uncharacterized protein</fullName>
    </submittedName>
</protein>
<accession>A0ABN7ZZS4</accession>
<organism evidence="1 2">
    <name type="scientific">Bacillus rhizoplanae</name>
    <dbReference type="NCBI Taxonomy" id="2880966"/>
    <lineage>
        <taxon>Bacteria</taxon>
        <taxon>Bacillati</taxon>
        <taxon>Bacillota</taxon>
        <taxon>Bacilli</taxon>
        <taxon>Bacillales</taxon>
        <taxon>Bacillaceae</taxon>
        <taxon>Bacillus</taxon>
    </lineage>
</organism>
<keyword evidence="2" id="KW-1185">Reference proteome</keyword>
<dbReference type="Proteomes" id="UP000789423">
    <property type="component" value="Unassembled WGS sequence"/>
</dbReference>
<name>A0ABN7ZZS4_9BACI</name>
<reference evidence="1 2" key="1">
    <citation type="submission" date="2021-10" db="EMBL/GenBank/DDBJ databases">
        <authorList>
            <person name="Criscuolo A."/>
        </authorList>
    </citation>
    <scope>NUCLEOTIDE SEQUENCE [LARGE SCALE GENOMIC DNA]</scope>
    <source>
        <strain evidence="2">CIP 111899</strain>
    </source>
</reference>
<gene>
    <name evidence="1" type="ORF">BACCIP111899_02739</name>
</gene>
<sequence length="47" mass="5726">MGGYSSRCEKCNNEENEGWWYDQMLFTVPLEFYIINKQINKIKFLPF</sequence>
<evidence type="ECO:0000313" key="2">
    <source>
        <dbReference type="Proteomes" id="UP000789423"/>
    </source>
</evidence>
<proteinExistence type="predicted"/>
<dbReference type="EMBL" id="CAKJTI010000013">
    <property type="protein sequence ID" value="CAG9613524.1"/>
    <property type="molecule type" value="Genomic_DNA"/>
</dbReference>
<dbReference type="RefSeq" id="WP_230575589.1">
    <property type="nucleotide sequence ID" value="NZ_CAKJTI010000013.1"/>
</dbReference>